<gene>
    <name evidence="2" type="ORF">V6N11_051093</name>
</gene>
<dbReference type="InterPro" id="IPR002156">
    <property type="entry name" value="RNaseH_domain"/>
</dbReference>
<reference evidence="2 3" key="1">
    <citation type="journal article" date="2024" name="G3 (Bethesda)">
        <title>Genome assembly of Hibiscus sabdariffa L. provides insights into metabolisms of medicinal natural products.</title>
        <authorList>
            <person name="Kim T."/>
        </authorList>
    </citation>
    <scope>NUCLEOTIDE SEQUENCE [LARGE SCALE GENOMIC DNA]</scope>
    <source>
        <strain evidence="2">TK-2024</strain>
        <tissue evidence="2">Old leaves</tissue>
    </source>
</reference>
<name>A0ABR2R2Z9_9ROSI</name>
<protein>
    <recommendedName>
        <fullName evidence="1">RNase H type-1 domain-containing protein</fullName>
    </recommendedName>
</protein>
<feature type="domain" description="RNase H type-1" evidence="1">
    <location>
        <begin position="2"/>
        <end position="75"/>
    </location>
</feature>
<keyword evidence="3" id="KW-1185">Reference proteome</keyword>
<evidence type="ECO:0000313" key="2">
    <source>
        <dbReference type="EMBL" id="KAK9007264.1"/>
    </source>
</evidence>
<organism evidence="2 3">
    <name type="scientific">Hibiscus sabdariffa</name>
    <name type="common">roselle</name>
    <dbReference type="NCBI Taxonomy" id="183260"/>
    <lineage>
        <taxon>Eukaryota</taxon>
        <taxon>Viridiplantae</taxon>
        <taxon>Streptophyta</taxon>
        <taxon>Embryophyta</taxon>
        <taxon>Tracheophyta</taxon>
        <taxon>Spermatophyta</taxon>
        <taxon>Magnoliopsida</taxon>
        <taxon>eudicotyledons</taxon>
        <taxon>Gunneridae</taxon>
        <taxon>Pentapetalae</taxon>
        <taxon>rosids</taxon>
        <taxon>malvids</taxon>
        <taxon>Malvales</taxon>
        <taxon>Malvaceae</taxon>
        <taxon>Malvoideae</taxon>
        <taxon>Hibiscus</taxon>
    </lineage>
</organism>
<comment type="caution">
    <text evidence="2">The sequence shown here is derived from an EMBL/GenBank/DDBJ whole genome shotgun (WGS) entry which is preliminary data.</text>
</comment>
<evidence type="ECO:0000313" key="3">
    <source>
        <dbReference type="Proteomes" id="UP001396334"/>
    </source>
</evidence>
<dbReference type="Proteomes" id="UP001396334">
    <property type="component" value="Unassembled WGS sequence"/>
</dbReference>
<evidence type="ECO:0000259" key="1">
    <source>
        <dbReference type="Pfam" id="PF13456"/>
    </source>
</evidence>
<dbReference type="Pfam" id="PF13456">
    <property type="entry name" value="RVT_3"/>
    <property type="match status" value="1"/>
</dbReference>
<proteinExistence type="predicted"/>
<dbReference type="EMBL" id="JBBPBN010000027">
    <property type="protein sequence ID" value="KAK9007264.1"/>
    <property type="molecule type" value="Genomic_DNA"/>
</dbReference>
<sequence length="114" mass="12399">MAAVQGLLFAAELGLNSIILEGGARSVLSKLASNKIDYSKIGALKNDVKALSINFAICNFRFINRHASSGTHAMAMEGFSQLQHRYWIEEAPSLATSITRSSISFHVLRFLSGL</sequence>
<accession>A0ABR2R2Z9</accession>